<dbReference type="AlphaFoldDB" id="A0A1X7VRN8"/>
<organism evidence="11">
    <name type="scientific">Amphimedon queenslandica</name>
    <name type="common">Sponge</name>
    <dbReference type="NCBI Taxonomy" id="400682"/>
    <lineage>
        <taxon>Eukaryota</taxon>
        <taxon>Metazoa</taxon>
        <taxon>Porifera</taxon>
        <taxon>Demospongiae</taxon>
        <taxon>Heteroscleromorpha</taxon>
        <taxon>Haplosclerida</taxon>
        <taxon>Niphatidae</taxon>
        <taxon>Amphimedon</taxon>
    </lineage>
</organism>
<dbReference type="SMART" id="SM00394">
    <property type="entry name" value="RIIa"/>
    <property type="match status" value="1"/>
</dbReference>
<dbReference type="SUPFAM" id="SSF47391">
    <property type="entry name" value="Dimerization-anchoring domain of cAMP-dependent PK regulatory subunit"/>
    <property type="match status" value="1"/>
</dbReference>
<dbReference type="FunFam" id="2.60.120.10:FF:000017">
    <property type="entry name" value="cAMP-dependent protein kinase type II regulatory subunit"/>
    <property type="match status" value="1"/>
</dbReference>
<dbReference type="Pfam" id="PF00027">
    <property type="entry name" value="cNMP_binding"/>
    <property type="match status" value="2"/>
</dbReference>
<feature type="region of interest" description="Disordered" evidence="9">
    <location>
        <begin position="49"/>
        <end position="104"/>
    </location>
</feature>
<dbReference type="PROSITE" id="PS50042">
    <property type="entry name" value="CNMP_BINDING_3"/>
    <property type="match status" value="2"/>
</dbReference>
<dbReference type="GO" id="GO:0004862">
    <property type="term" value="F:cAMP-dependent protein kinase inhibitor activity"/>
    <property type="evidence" value="ECO:0007669"/>
    <property type="project" value="TreeGrafter"/>
</dbReference>
<keyword evidence="6 8" id="KW-0114">cAMP</keyword>
<evidence type="ECO:0000256" key="2">
    <source>
        <dbReference type="ARBA" id="ARBA00022553"/>
    </source>
</evidence>
<keyword evidence="3 8" id="KW-0116">cAMP-binding</keyword>
<dbReference type="OrthoDB" id="417078at2759"/>
<dbReference type="PRINTS" id="PR00103">
    <property type="entry name" value="CAMPKINASE"/>
</dbReference>
<feature type="compositionally biased region" description="Polar residues" evidence="9">
    <location>
        <begin position="52"/>
        <end position="61"/>
    </location>
</feature>
<feature type="binding site" evidence="8">
    <location>
        <position position="356"/>
    </location>
    <ligand>
        <name>3',5'-cyclic AMP</name>
        <dbReference type="ChEBI" id="CHEBI:58165"/>
        <label>2</label>
    </ligand>
</feature>
<evidence type="ECO:0000256" key="4">
    <source>
        <dbReference type="ARBA" id="ARBA00022737"/>
    </source>
</evidence>
<dbReference type="EnsemblMetazoa" id="XM_003382920.3">
    <property type="protein sequence ID" value="XP_003382968.1"/>
    <property type="gene ID" value="LOC100640225"/>
</dbReference>
<dbReference type="GO" id="GO:0030552">
    <property type="term" value="F:cAMP binding"/>
    <property type="evidence" value="ECO:0007669"/>
    <property type="project" value="UniProtKB-KW"/>
</dbReference>
<feature type="domain" description="Cyclic nucleotide-binding" evidence="10">
    <location>
        <begin position="277"/>
        <end position="397"/>
    </location>
</feature>
<dbReference type="PROSITE" id="PS00888">
    <property type="entry name" value="CNMP_BINDING_1"/>
    <property type="match status" value="2"/>
</dbReference>
<dbReference type="InterPro" id="IPR018490">
    <property type="entry name" value="cNMP-bd_dom_sf"/>
</dbReference>
<dbReference type="FunFam" id="2.60.120.10:FF:000108">
    <property type="entry name" value="cAMP-dependent protein kinase type II regulatory subunit"/>
    <property type="match status" value="1"/>
</dbReference>
<dbReference type="CDD" id="cd12099">
    <property type="entry name" value="DD_RII_PKA"/>
    <property type="match status" value="1"/>
</dbReference>
<dbReference type="GO" id="GO:0005952">
    <property type="term" value="C:cAMP-dependent protein kinase complex"/>
    <property type="evidence" value="ECO:0007669"/>
    <property type="project" value="InterPro"/>
</dbReference>
<dbReference type="PANTHER" id="PTHR11635:SF152">
    <property type="entry name" value="CAMP-DEPENDENT PROTEIN KINASE TYPE I REGULATORY SUBUNIT-RELATED"/>
    <property type="match status" value="1"/>
</dbReference>
<sequence>MSTKLTTTGATIPPGLTELLEEFAVTVLREHPTDLVSFAASYFTNLREENARNSSSSQKGSQRAGPAPNSEENQMESESMATDTPAPREMGENDSDDDDLPSDDYRTAMAYRRRSVFAEAYVPGGDEETDKIVHPKTDEQRRRLVEAVKKIFLFKSLDQEQLNEVLDAMFEKEVVPGEKIIEQGDDGDNFYVIDSGQYDCLQTQQSGGEPKLVFQYDGQGFFGELALMYNTPRAATVIATTPGTIWGLDRKTFKRILCESTSKKRSTYKQFLESVPMLTSLEPYELLNLADALERKYYSNGDCIIKEGDAADSFYIVENGNVEITREDTSGKKVFLNSCTRGQYFGELALLTHKPRAASVHAKGDVVCAALDVGAFERLLGPCIDLMRRNISNYEEQLVQLFGESFDISDAR</sequence>
<dbReference type="GO" id="GO:0005829">
    <property type="term" value="C:cytosol"/>
    <property type="evidence" value="ECO:0007669"/>
    <property type="project" value="TreeGrafter"/>
</dbReference>
<dbReference type="PANTHER" id="PTHR11635">
    <property type="entry name" value="CAMP-DEPENDENT PROTEIN KINASE REGULATORY CHAIN"/>
    <property type="match status" value="1"/>
</dbReference>
<gene>
    <name evidence="11" type="primary">100640225</name>
</gene>
<accession>A0A1X7VRN8</accession>
<feature type="binding site" evidence="8">
    <location>
        <position position="233"/>
    </location>
    <ligand>
        <name>3',5'-cyclic AMP</name>
        <dbReference type="ChEBI" id="CHEBI:58165"/>
        <label>1</label>
    </ligand>
</feature>
<dbReference type="eggNOG" id="KOG1113">
    <property type="taxonomic scope" value="Eukaryota"/>
</dbReference>
<feature type="compositionally biased region" description="Acidic residues" evidence="9">
    <location>
        <begin position="92"/>
        <end position="102"/>
    </location>
</feature>
<dbReference type="InterPro" id="IPR014710">
    <property type="entry name" value="RmlC-like_jellyroll"/>
</dbReference>
<evidence type="ECO:0000256" key="5">
    <source>
        <dbReference type="ARBA" id="ARBA00022741"/>
    </source>
</evidence>
<evidence type="ECO:0000256" key="8">
    <source>
        <dbReference type="PIRSR" id="PIRSR000548-1"/>
    </source>
</evidence>
<reference evidence="12" key="1">
    <citation type="journal article" date="2010" name="Nature">
        <title>The Amphimedon queenslandica genome and the evolution of animal complexity.</title>
        <authorList>
            <person name="Srivastava M."/>
            <person name="Simakov O."/>
            <person name="Chapman J."/>
            <person name="Fahey B."/>
            <person name="Gauthier M.E."/>
            <person name="Mitros T."/>
            <person name="Richards G.S."/>
            <person name="Conaco C."/>
            <person name="Dacre M."/>
            <person name="Hellsten U."/>
            <person name="Larroux C."/>
            <person name="Putnam N.H."/>
            <person name="Stanke M."/>
            <person name="Adamska M."/>
            <person name="Darling A."/>
            <person name="Degnan S.M."/>
            <person name="Oakley T.H."/>
            <person name="Plachetzki D.C."/>
            <person name="Zhai Y."/>
            <person name="Adamski M."/>
            <person name="Calcino A."/>
            <person name="Cummins S.F."/>
            <person name="Goodstein D.M."/>
            <person name="Harris C."/>
            <person name="Jackson D.J."/>
            <person name="Leys S.P."/>
            <person name="Shu S."/>
            <person name="Woodcroft B.J."/>
            <person name="Vervoort M."/>
            <person name="Kosik K.S."/>
            <person name="Manning G."/>
            <person name="Degnan B.M."/>
            <person name="Rokhsar D.S."/>
        </authorList>
    </citation>
    <scope>NUCLEOTIDE SEQUENCE [LARGE SCALE GENOMIC DNA]</scope>
</reference>
<dbReference type="InterPro" id="IPR018488">
    <property type="entry name" value="cNMP-bd_CS"/>
</dbReference>
<dbReference type="InterPro" id="IPR003117">
    <property type="entry name" value="cAMP_dep_PK_reg_su_I/II_a/b"/>
</dbReference>
<dbReference type="InterPro" id="IPR050503">
    <property type="entry name" value="cAMP-dep_PK_reg_su-like"/>
</dbReference>
<dbReference type="STRING" id="400682.A0A1X7VRN8"/>
<dbReference type="InterPro" id="IPR012198">
    <property type="entry name" value="cAMP_dep_PK_reg_su"/>
</dbReference>
<dbReference type="SUPFAM" id="SSF51206">
    <property type="entry name" value="cAMP-binding domain-like"/>
    <property type="match status" value="2"/>
</dbReference>
<dbReference type="InParanoid" id="A0A1X7VRN8"/>
<evidence type="ECO:0000256" key="9">
    <source>
        <dbReference type="SAM" id="MobiDB-lite"/>
    </source>
</evidence>
<reference evidence="11" key="2">
    <citation type="submission" date="2017-05" db="UniProtKB">
        <authorList>
            <consortium name="EnsemblMetazoa"/>
        </authorList>
    </citation>
    <scope>IDENTIFICATION</scope>
</reference>
<dbReference type="PIRSF" id="PIRSF000548">
    <property type="entry name" value="PK_regulatory"/>
    <property type="match status" value="1"/>
</dbReference>
<evidence type="ECO:0000256" key="1">
    <source>
        <dbReference type="ARBA" id="ARBA00005753"/>
    </source>
</evidence>
<dbReference type="PROSITE" id="PS00889">
    <property type="entry name" value="CNMP_BINDING_2"/>
    <property type="match status" value="2"/>
</dbReference>
<feature type="binding site" evidence="8">
    <location>
        <position position="347"/>
    </location>
    <ligand>
        <name>3',5'-cyclic AMP</name>
        <dbReference type="ChEBI" id="CHEBI:58165"/>
        <label>2</label>
    </ligand>
</feature>
<dbReference type="Proteomes" id="UP000007879">
    <property type="component" value="Unassembled WGS sequence"/>
</dbReference>
<feature type="binding site" evidence="8">
    <location>
        <position position="224"/>
    </location>
    <ligand>
        <name>3',5'-cyclic AMP</name>
        <dbReference type="ChEBI" id="CHEBI:58165"/>
        <label>1</label>
    </ligand>
</feature>
<name>A0A1X7VRN8_AMPQE</name>
<evidence type="ECO:0000313" key="11">
    <source>
        <dbReference type="EnsemblMetazoa" id="Aqu2.1.42544_001"/>
    </source>
</evidence>
<dbReference type="InterPro" id="IPR000595">
    <property type="entry name" value="cNMP-bd_dom"/>
</dbReference>
<dbReference type="SMART" id="SM00100">
    <property type="entry name" value="cNMP"/>
    <property type="match status" value="2"/>
</dbReference>
<keyword evidence="12" id="KW-1185">Reference proteome</keyword>
<proteinExistence type="inferred from homology"/>
<feature type="domain" description="Cyclic nucleotide-binding" evidence="10">
    <location>
        <begin position="153"/>
        <end position="274"/>
    </location>
</feature>
<keyword evidence="2" id="KW-0597">Phosphoprotein</keyword>
<evidence type="ECO:0000256" key="3">
    <source>
        <dbReference type="ARBA" id="ARBA00022566"/>
    </source>
</evidence>
<evidence type="ECO:0000259" key="10">
    <source>
        <dbReference type="PROSITE" id="PS50042"/>
    </source>
</evidence>
<protein>
    <recommendedName>
        <fullName evidence="7">cAMP-dependent protein kinase type II regulatory subunit</fullName>
    </recommendedName>
</protein>
<evidence type="ECO:0000256" key="7">
    <source>
        <dbReference type="ARBA" id="ARBA00067959"/>
    </source>
</evidence>
<keyword evidence="4" id="KW-0677">Repeat</keyword>
<dbReference type="EnsemblMetazoa" id="Aqu2.1.42544_001">
    <property type="protein sequence ID" value="Aqu2.1.42544_001"/>
    <property type="gene ID" value="Aqu2.1.42544"/>
</dbReference>
<dbReference type="GO" id="GO:0034236">
    <property type="term" value="F:protein kinase A catalytic subunit binding"/>
    <property type="evidence" value="ECO:0007669"/>
    <property type="project" value="TreeGrafter"/>
</dbReference>
<dbReference type="FunFam" id="1.20.890.10:FF:000002">
    <property type="entry name" value="cAMP-dependent protein kinase type II-alpha regulatory subunit"/>
    <property type="match status" value="1"/>
</dbReference>
<keyword evidence="5 8" id="KW-0547">Nucleotide-binding</keyword>
<evidence type="ECO:0000313" key="12">
    <source>
        <dbReference type="Proteomes" id="UP000007879"/>
    </source>
</evidence>
<dbReference type="Pfam" id="PF02197">
    <property type="entry name" value="RIIa"/>
    <property type="match status" value="1"/>
</dbReference>
<dbReference type="CDD" id="cd00038">
    <property type="entry name" value="CAP_ED"/>
    <property type="match status" value="2"/>
</dbReference>
<dbReference type="KEGG" id="aqu:100640225"/>
<feature type="compositionally biased region" description="Low complexity" evidence="9">
    <location>
        <begin position="69"/>
        <end position="80"/>
    </location>
</feature>
<comment type="similarity">
    <text evidence="1">Belongs to the cAMP-dependent kinase regulatory chain family.</text>
</comment>
<dbReference type="Gene3D" id="1.20.890.10">
    <property type="entry name" value="cAMP-dependent protein kinase regulatory subunit, dimerization-anchoring domain"/>
    <property type="match status" value="1"/>
</dbReference>
<dbReference type="OMA" id="MMGPLEQ"/>
<evidence type="ECO:0000256" key="6">
    <source>
        <dbReference type="ARBA" id="ARBA00023149"/>
    </source>
</evidence>
<dbReference type="Gene3D" id="2.60.120.10">
    <property type="entry name" value="Jelly Rolls"/>
    <property type="match status" value="2"/>
</dbReference>